<dbReference type="GO" id="GO:0008194">
    <property type="term" value="F:UDP-glycosyltransferase activity"/>
    <property type="evidence" value="ECO:0007669"/>
    <property type="project" value="InterPro"/>
</dbReference>
<sequence>MFRSLTTGGARSLKNEARTHLPDGFLDRVGGLGKIVPWAPQVEILAHRSVGAFITHCGWNSVLEGVVSGVPMIGRPFLGDQKVNARVIESVLGIGVVVEGGTITKSGLADCLEMVLAGEEGRRMRERAEELKKAAREAVMEGGSSLRNMLVLLEQVKLVTNIKLY</sequence>
<keyword evidence="5" id="KW-1185">Reference proteome</keyword>
<dbReference type="InterPro" id="IPR002213">
    <property type="entry name" value="UDP_glucos_trans"/>
</dbReference>
<keyword evidence="2 3" id="KW-0808">Transferase</keyword>
<accession>A0A7N0VN63</accession>
<protein>
    <submittedName>
        <fullName evidence="4">Uncharacterized protein</fullName>
    </submittedName>
</protein>
<dbReference type="InterPro" id="IPR035595">
    <property type="entry name" value="UDP_glycos_trans_CS"/>
</dbReference>
<dbReference type="Proteomes" id="UP000594263">
    <property type="component" value="Unplaced"/>
</dbReference>
<dbReference type="PROSITE" id="PS00375">
    <property type="entry name" value="UDPGT"/>
    <property type="match status" value="1"/>
</dbReference>
<evidence type="ECO:0000313" key="5">
    <source>
        <dbReference type="Proteomes" id="UP000594263"/>
    </source>
</evidence>
<dbReference type="Gramene" id="Kaladp1324s0041.1.v1.1">
    <property type="protein sequence ID" value="Kaladp1324s0041.1.v1.1.CDS.1"/>
    <property type="gene ID" value="Kaladp1324s0041.v1.1"/>
</dbReference>
<organism evidence="4 5">
    <name type="scientific">Kalanchoe fedtschenkoi</name>
    <name type="common">Lavender scallops</name>
    <name type="synonym">South American air plant</name>
    <dbReference type="NCBI Taxonomy" id="63787"/>
    <lineage>
        <taxon>Eukaryota</taxon>
        <taxon>Viridiplantae</taxon>
        <taxon>Streptophyta</taxon>
        <taxon>Embryophyta</taxon>
        <taxon>Tracheophyta</taxon>
        <taxon>Spermatophyta</taxon>
        <taxon>Magnoliopsida</taxon>
        <taxon>eudicotyledons</taxon>
        <taxon>Gunneridae</taxon>
        <taxon>Pentapetalae</taxon>
        <taxon>Saxifragales</taxon>
        <taxon>Crassulaceae</taxon>
        <taxon>Kalanchoe</taxon>
    </lineage>
</organism>
<dbReference type="AlphaFoldDB" id="A0A7N0VN63"/>
<dbReference type="Gene3D" id="3.40.50.2000">
    <property type="entry name" value="Glycogen Phosphorylase B"/>
    <property type="match status" value="1"/>
</dbReference>
<dbReference type="CDD" id="cd03784">
    <property type="entry name" value="GT1_Gtf-like"/>
    <property type="match status" value="1"/>
</dbReference>
<dbReference type="Pfam" id="PF00201">
    <property type="entry name" value="UDPGT"/>
    <property type="match status" value="1"/>
</dbReference>
<keyword evidence="3" id="KW-0328">Glycosyltransferase</keyword>
<name>A0A7N0VN63_KALFE</name>
<dbReference type="PANTHER" id="PTHR48045:SF34">
    <property type="entry name" value="ISOFLAVONE 7-O-GLUCOSYLTRANSFERASE 1-LIKE"/>
    <property type="match status" value="1"/>
</dbReference>
<dbReference type="EnsemblPlants" id="Kaladp1324s0041.1.v1.1">
    <property type="protein sequence ID" value="Kaladp1324s0041.1.v1.1.CDS.1"/>
    <property type="gene ID" value="Kaladp1324s0041.v1.1"/>
</dbReference>
<evidence type="ECO:0000256" key="3">
    <source>
        <dbReference type="RuleBase" id="RU003718"/>
    </source>
</evidence>
<evidence type="ECO:0000256" key="2">
    <source>
        <dbReference type="ARBA" id="ARBA00022679"/>
    </source>
</evidence>
<proteinExistence type="inferred from homology"/>
<reference evidence="4" key="1">
    <citation type="submission" date="2021-01" db="UniProtKB">
        <authorList>
            <consortium name="EnsemblPlants"/>
        </authorList>
    </citation>
    <scope>IDENTIFICATION</scope>
</reference>
<comment type="similarity">
    <text evidence="1 3">Belongs to the UDP-glycosyltransferase family.</text>
</comment>
<dbReference type="SUPFAM" id="SSF53756">
    <property type="entry name" value="UDP-Glycosyltransferase/glycogen phosphorylase"/>
    <property type="match status" value="1"/>
</dbReference>
<dbReference type="OMA" id="SACGAYK"/>
<evidence type="ECO:0000313" key="4">
    <source>
        <dbReference type="EnsemblPlants" id="Kaladp1324s0041.1.v1.1.CDS.1"/>
    </source>
</evidence>
<dbReference type="PANTHER" id="PTHR48045">
    <property type="entry name" value="UDP-GLYCOSYLTRANSFERASE 72B1"/>
    <property type="match status" value="1"/>
</dbReference>
<evidence type="ECO:0000256" key="1">
    <source>
        <dbReference type="ARBA" id="ARBA00009995"/>
    </source>
</evidence>